<accession>D7FWW0</accession>
<feature type="compositionally biased region" description="Basic and acidic residues" evidence="1">
    <location>
        <begin position="128"/>
        <end position="143"/>
    </location>
</feature>
<dbReference type="Proteomes" id="UP000002630">
    <property type="component" value="Linkage Group LG06"/>
</dbReference>
<feature type="compositionally biased region" description="Gly residues" evidence="1">
    <location>
        <begin position="168"/>
        <end position="178"/>
    </location>
</feature>
<keyword evidence="3" id="KW-1185">Reference proteome</keyword>
<protein>
    <submittedName>
        <fullName evidence="2">Uncharacterized protein</fullName>
    </submittedName>
</protein>
<evidence type="ECO:0000313" key="2">
    <source>
        <dbReference type="EMBL" id="CBJ32198.1"/>
    </source>
</evidence>
<dbReference type="AlphaFoldDB" id="D7FWW0"/>
<dbReference type="EMBL" id="FN648504">
    <property type="protein sequence ID" value="CBJ32198.1"/>
    <property type="molecule type" value="Genomic_DNA"/>
</dbReference>
<feature type="region of interest" description="Disordered" evidence="1">
    <location>
        <begin position="65"/>
        <end position="312"/>
    </location>
</feature>
<reference evidence="2 3" key="1">
    <citation type="journal article" date="2010" name="Nature">
        <title>The Ectocarpus genome and the independent evolution of multicellularity in brown algae.</title>
        <authorList>
            <person name="Cock J.M."/>
            <person name="Sterck L."/>
            <person name="Rouze P."/>
            <person name="Scornet D."/>
            <person name="Allen A.E."/>
            <person name="Amoutzias G."/>
            <person name="Anthouard V."/>
            <person name="Artiguenave F."/>
            <person name="Aury J.M."/>
            <person name="Badger J.H."/>
            <person name="Beszteri B."/>
            <person name="Billiau K."/>
            <person name="Bonnet E."/>
            <person name="Bothwell J.H."/>
            <person name="Bowler C."/>
            <person name="Boyen C."/>
            <person name="Brownlee C."/>
            <person name="Carrano C.J."/>
            <person name="Charrier B."/>
            <person name="Cho G.Y."/>
            <person name="Coelho S.M."/>
            <person name="Collen J."/>
            <person name="Corre E."/>
            <person name="Da Silva C."/>
            <person name="Delage L."/>
            <person name="Delaroque N."/>
            <person name="Dittami S.M."/>
            <person name="Doulbeau S."/>
            <person name="Elias M."/>
            <person name="Farnham G."/>
            <person name="Gachon C.M."/>
            <person name="Gschloessl B."/>
            <person name="Heesch S."/>
            <person name="Jabbari K."/>
            <person name="Jubin C."/>
            <person name="Kawai H."/>
            <person name="Kimura K."/>
            <person name="Kloareg B."/>
            <person name="Kupper F.C."/>
            <person name="Lang D."/>
            <person name="Le Bail A."/>
            <person name="Leblanc C."/>
            <person name="Lerouge P."/>
            <person name="Lohr M."/>
            <person name="Lopez P.J."/>
            <person name="Martens C."/>
            <person name="Maumus F."/>
            <person name="Michel G."/>
            <person name="Miranda-Saavedra D."/>
            <person name="Morales J."/>
            <person name="Moreau H."/>
            <person name="Motomura T."/>
            <person name="Nagasato C."/>
            <person name="Napoli C.A."/>
            <person name="Nelson D.R."/>
            <person name="Nyvall-Collen P."/>
            <person name="Peters A.F."/>
            <person name="Pommier C."/>
            <person name="Potin P."/>
            <person name="Poulain J."/>
            <person name="Quesneville H."/>
            <person name="Read B."/>
            <person name="Rensing S.A."/>
            <person name="Ritter A."/>
            <person name="Rousvoal S."/>
            <person name="Samanta M."/>
            <person name="Samson G."/>
            <person name="Schroeder D.C."/>
            <person name="Segurens B."/>
            <person name="Strittmatter M."/>
            <person name="Tonon T."/>
            <person name="Tregear J.W."/>
            <person name="Valentin K."/>
            <person name="von Dassow P."/>
            <person name="Yamagishi T."/>
            <person name="Van de Peer Y."/>
            <person name="Wincker P."/>
        </authorList>
    </citation>
    <scope>NUCLEOTIDE SEQUENCE [LARGE SCALE GENOMIC DNA]</scope>
    <source>
        <strain evidence="3">Ec32 / CCAP1310/4</strain>
    </source>
</reference>
<feature type="compositionally biased region" description="Polar residues" evidence="1">
    <location>
        <begin position="154"/>
        <end position="163"/>
    </location>
</feature>
<feature type="region of interest" description="Disordered" evidence="1">
    <location>
        <begin position="1"/>
        <end position="48"/>
    </location>
</feature>
<feature type="compositionally biased region" description="Low complexity" evidence="1">
    <location>
        <begin position="280"/>
        <end position="312"/>
    </location>
</feature>
<evidence type="ECO:0000313" key="3">
    <source>
        <dbReference type="Proteomes" id="UP000002630"/>
    </source>
</evidence>
<dbReference type="InParanoid" id="D7FWW0"/>
<feature type="compositionally biased region" description="Polar residues" evidence="1">
    <location>
        <begin position="9"/>
        <end position="35"/>
    </location>
</feature>
<sequence>MPGLVDQDYASQHPQSQAPLDSNGPPQSIYRSSVASAEGERVPMLPGGAQSSLVSTAIVAADAMRVRGTPGGEEDDDGSGGVGGGGGSSAGKTMDASAEGAAAEGGFGDGDMVSGGVSDRSGRSTRQRSRDQGDHASDIHPGEGADEYAIRRSGSGNRPTRFSNGMANGTGGVGGAGGAAATAANGGSGGARGEGGEEEEEDMDIPELATPRDGEDGDMSFYDGNSRLEEEVVDNFADIPTPAPRGAGGRGSGAVAGADGRTFRTQRSNSSEGWVDQYTSSSLVVSKAAPSASSQQQQQQAAAAEAARGGAS</sequence>
<feature type="compositionally biased region" description="Polar residues" evidence="1">
    <location>
        <begin position="263"/>
        <end position="272"/>
    </location>
</feature>
<gene>
    <name evidence="2" type="ORF">Esi_0315_0019</name>
</gene>
<proteinExistence type="predicted"/>
<name>D7FWW0_ECTSI</name>
<feature type="compositionally biased region" description="Acidic residues" evidence="1">
    <location>
        <begin position="196"/>
        <end position="205"/>
    </location>
</feature>
<feature type="compositionally biased region" description="Gly residues" evidence="1">
    <location>
        <begin position="79"/>
        <end position="89"/>
    </location>
</feature>
<evidence type="ECO:0000256" key="1">
    <source>
        <dbReference type="SAM" id="MobiDB-lite"/>
    </source>
</evidence>
<dbReference type="EMBL" id="FN649731">
    <property type="protein sequence ID" value="CBJ32198.1"/>
    <property type="molecule type" value="Genomic_DNA"/>
</dbReference>
<organism evidence="2 3">
    <name type="scientific">Ectocarpus siliculosus</name>
    <name type="common">Brown alga</name>
    <name type="synonym">Conferva siliculosa</name>
    <dbReference type="NCBI Taxonomy" id="2880"/>
    <lineage>
        <taxon>Eukaryota</taxon>
        <taxon>Sar</taxon>
        <taxon>Stramenopiles</taxon>
        <taxon>Ochrophyta</taxon>
        <taxon>PX clade</taxon>
        <taxon>Phaeophyceae</taxon>
        <taxon>Ectocarpales</taxon>
        <taxon>Ectocarpaceae</taxon>
        <taxon>Ectocarpus</taxon>
    </lineage>
</organism>
<feature type="compositionally biased region" description="Low complexity" evidence="1">
    <location>
        <begin position="110"/>
        <end position="119"/>
    </location>
</feature>